<proteinExistence type="predicted"/>
<keyword evidence="2" id="KW-0813">Transport</keyword>
<evidence type="ECO:0000259" key="8">
    <source>
        <dbReference type="PROSITE" id="PS50850"/>
    </source>
</evidence>
<feature type="transmembrane region" description="Helical" evidence="7">
    <location>
        <begin position="148"/>
        <end position="176"/>
    </location>
</feature>
<feature type="domain" description="Major facilitator superfamily (MFS) profile" evidence="8">
    <location>
        <begin position="208"/>
        <end position="399"/>
    </location>
</feature>
<evidence type="ECO:0000256" key="7">
    <source>
        <dbReference type="SAM" id="Phobius"/>
    </source>
</evidence>
<feature type="transmembrane region" description="Helical" evidence="7">
    <location>
        <begin position="33"/>
        <end position="56"/>
    </location>
</feature>
<dbReference type="PANTHER" id="PTHR23513:SF6">
    <property type="entry name" value="MAJOR FACILITATOR SUPERFAMILY ASSOCIATED DOMAIN-CONTAINING PROTEIN"/>
    <property type="match status" value="1"/>
</dbReference>
<dbReference type="InterPro" id="IPR010290">
    <property type="entry name" value="TM_effector"/>
</dbReference>
<dbReference type="GO" id="GO:0005886">
    <property type="term" value="C:plasma membrane"/>
    <property type="evidence" value="ECO:0007669"/>
    <property type="project" value="UniProtKB-SubCell"/>
</dbReference>
<keyword evidence="5 7" id="KW-1133">Transmembrane helix</keyword>
<organism evidence="9 10">
    <name type="scientific">Streptomyces roseolilacinus</name>
    <dbReference type="NCBI Taxonomy" id="66904"/>
    <lineage>
        <taxon>Bacteria</taxon>
        <taxon>Bacillati</taxon>
        <taxon>Actinomycetota</taxon>
        <taxon>Actinomycetes</taxon>
        <taxon>Kitasatosporales</taxon>
        <taxon>Streptomycetaceae</taxon>
        <taxon>Streptomyces</taxon>
    </lineage>
</organism>
<feature type="transmembrane region" description="Helical" evidence="7">
    <location>
        <begin position="208"/>
        <end position="234"/>
    </location>
</feature>
<dbReference type="Proteomes" id="UP000654123">
    <property type="component" value="Unassembled WGS sequence"/>
</dbReference>
<dbReference type="InterPro" id="IPR020846">
    <property type="entry name" value="MFS_dom"/>
</dbReference>
<dbReference type="CDD" id="cd06173">
    <property type="entry name" value="MFS_MefA_like"/>
    <property type="match status" value="1"/>
</dbReference>
<keyword evidence="3" id="KW-1003">Cell membrane</keyword>
<evidence type="ECO:0000313" key="9">
    <source>
        <dbReference type="EMBL" id="GGQ34061.1"/>
    </source>
</evidence>
<evidence type="ECO:0000256" key="6">
    <source>
        <dbReference type="ARBA" id="ARBA00023136"/>
    </source>
</evidence>
<comment type="caution">
    <text evidence="9">The sequence shown here is derived from an EMBL/GenBank/DDBJ whole genome shotgun (WGS) entry which is preliminary data.</text>
</comment>
<evidence type="ECO:0000256" key="4">
    <source>
        <dbReference type="ARBA" id="ARBA00022692"/>
    </source>
</evidence>
<dbReference type="SUPFAM" id="SSF103473">
    <property type="entry name" value="MFS general substrate transporter"/>
    <property type="match status" value="1"/>
</dbReference>
<evidence type="ECO:0000313" key="10">
    <source>
        <dbReference type="Proteomes" id="UP000654123"/>
    </source>
</evidence>
<keyword evidence="4 7" id="KW-0812">Transmembrane</keyword>
<name>A0A918EQ68_9ACTN</name>
<dbReference type="PANTHER" id="PTHR23513">
    <property type="entry name" value="INTEGRAL MEMBRANE EFFLUX PROTEIN-RELATED"/>
    <property type="match status" value="1"/>
</dbReference>
<keyword evidence="6 7" id="KW-0472">Membrane</keyword>
<evidence type="ECO:0000256" key="2">
    <source>
        <dbReference type="ARBA" id="ARBA00022448"/>
    </source>
</evidence>
<feature type="transmembrane region" description="Helical" evidence="7">
    <location>
        <begin position="367"/>
        <end position="384"/>
    </location>
</feature>
<feature type="transmembrane region" description="Helical" evidence="7">
    <location>
        <begin position="63"/>
        <end position="85"/>
    </location>
</feature>
<protein>
    <submittedName>
        <fullName evidence="9">MFS transporter</fullName>
    </submittedName>
</protein>
<dbReference type="PROSITE" id="PS50850">
    <property type="entry name" value="MFS"/>
    <property type="match status" value="1"/>
</dbReference>
<evidence type="ECO:0000256" key="3">
    <source>
        <dbReference type="ARBA" id="ARBA00022475"/>
    </source>
</evidence>
<dbReference type="Gene3D" id="1.20.1250.20">
    <property type="entry name" value="MFS general substrate transporter like domains"/>
    <property type="match status" value="1"/>
</dbReference>
<dbReference type="Pfam" id="PF05977">
    <property type="entry name" value="MFS_3"/>
    <property type="match status" value="1"/>
</dbReference>
<feature type="transmembrane region" description="Helical" evidence="7">
    <location>
        <begin position="275"/>
        <end position="294"/>
    </location>
</feature>
<feature type="transmembrane region" description="Helical" evidence="7">
    <location>
        <begin position="240"/>
        <end position="263"/>
    </location>
</feature>
<dbReference type="InterPro" id="IPR036259">
    <property type="entry name" value="MFS_trans_sf"/>
</dbReference>
<reference evidence="9" key="2">
    <citation type="submission" date="2020-09" db="EMBL/GenBank/DDBJ databases">
        <authorList>
            <person name="Sun Q."/>
            <person name="Ohkuma M."/>
        </authorList>
    </citation>
    <scope>NUCLEOTIDE SEQUENCE</scope>
    <source>
        <strain evidence="9">JCM 4335</strain>
    </source>
</reference>
<dbReference type="AlphaFoldDB" id="A0A918EQ68"/>
<feature type="transmembrane region" description="Helical" evidence="7">
    <location>
        <begin position="342"/>
        <end position="361"/>
    </location>
</feature>
<reference evidence="9" key="1">
    <citation type="journal article" date="2014" name="Int. J. Syst. Evol. Microbiol.">
        <title>Complete genome sequence of Corynebacterium casei LMG S-19264T (=DSM 44701T), isolated from a smear-ripened cheese.</title>
        <authorList>
            <consortium name="US DOE Joint Genome Institute (JGI-PGF)"/>
            <person name="Walter F."/>
            <person name="Albersmeier A."/>
            <person name="Kalinowski J."/>
            <person name="Ruckert C."/>
        </authorList>
    </citation>
    <scope>NUCLEOTIDE SEQUENCE</scope>
    <source>
        <strain evidence="9">JCM 4335</strain>
    </source>
</reference>
<feature type="transmembrane region" description="Helical" evidence="7">
    <location>
        <begin position="300"/>
        <end position="321"/>
    </location>
</feature>
<evidence type="ECO:0000256" key="5">
    <source>
        <dbReference type="ARBA" id="ARBA00022989"/>
    </source>
</evidence>
<dbReference type="EMBL" id="BMSV01000024">
    <property type="protein sequence ID" value="GGQ34061.1"/>
    <property type="molecule type" value="Genomic_DNA"/>
</dbReference>
<gene>
    <name evidence="9" type="ORF">GCM10010249_60540</name>
</gene>
<accession>A0A918EQ68</accession>
<comment type="subcellular location">
    <subcellularLocation>
        <location evidence="1">Cell membrane</location>
        <topology evidence="1">Multi-pass membrane protein</topology>
    </subcellularLocation>
</comment>
<dbReference type="GO" id="GO:0022857">
    <property type="term" value="F:transmembrane transporter activity"/>
    <property type="evidence" value="ECO:0007669"/>
    <property type="project" value="InterPro"/>
</dbReference>
<sequence>MWAAHLVSSLGSGVTGLAIPLLAAVTLGASPAAVGLLTAISAVPHVLLSLVAGVLVDRAPQRAVLILTDFGRAVCLGTVPVLGLFDLLSMPILYCVVFLVQAQTVVNDLASASVVPKVLPPEMLTAGNSAISVNSSVAWIAGNGLGGGLVQLVGAVVTVAVDAISYVFSGVLLFFLRAPELAAAKVSGRRGVLRDIKSGLVFVLKDRVLVALCVSSGIGAFAVAIRDASLVLALVRELDFPAVLVGLLAMLAGLGGVAGGLLADWAATRFGFGRSVMVAIAVSAVAIALMAAPFGVASAVAVGVGQFVGGLSGAVYSIGQLTMRQLATPPDMLGRVNAVRRFLVYASFPLGGVVGGFGGGVLGSRSMLIVAALVMAISVIPLVVGKVNKVEGCRPAQTL</sequence>
<keyword evidence="10" id="KW-1185">Reference proteome</keyword>
<evidence type="ECO:0000256" key="1">
    <source>
        <dbReference type="ARBA" id="ARBA00004651"/>
    </source>
</evidence>